<proteinExistence type="predicted"/>
<name>A0AAT9HW68_9ACTN</name>
<feature type="compositionally biased region" description="Low complexity" evidence="1">
    <location>
        <begin position="51"/>
        <end position="62"/>
    </location>
</feature>
<accession>A0AAT9HW68</accession>
<gene>
    <name evidence="2" type="ORF">SHKM778_78650</name>
</gene>
<evidence type="ECO:0000313" key="2">
    <source>
        <dbReference type="EMBL" id="BFO21477.1"/>
    </source>
</evidence>
<evidence type="ECO:0000256" key="1">
    <source>
        <dbReference type="SAM" id="MobiDB-lite"/>
    </source>
</evidence>
<feature type="region of interest" description="Disordered" evidence="1">
    <location>
        <begin position="49"/>
        <end position="121"/>
    </location>
</feature>
<organism evidence="2">
    <name type="scientific">Streptomyces haneummycinicus</name>
    <dbReference type="NCBI Taxonomy" id="3074435"/>
    <lineage>
        <taxon>Bacteria</taxon>
        <taxon>Bacillati</taxon>
        <taxon>Actinomycetota</taxon>
        <taxon>Actinomycetes</taxon>
        <taxon>Kitasatosporales</taxon>
        <taxon>Streptomycetaceae</taxon>
        <taxon>Streptomyces</taxon>
    </lineage>
</organism>
<protein>
    <submittedName>
        <fullName evidence="2">Uncharacterized protein</fullName>
    </submittedName>
</protein>
<dbReference type="AlphaFoldDB" id="A0AAT9HW68"/>
<reference evidence="2" key="2">
    <citation type="submission" date="2024-07" db="EMBL/GenBank/DDBJ databases">
        <title>Streptomyces haneummycinica sp. nov., a new antibiotic-producing actinobacterium isolated from marine sediment.</title>
        <authorList>
            <person name="Uemura M."/>
            <person name="Hamada M."/>
            <person name="Hirano S."/>
            <person name="Kobayashi K."/>
            <person name="Ohshiro T."/>
            <person name="Kobayashi T."/>
            <person name="Terahara T."/>
        </authorList>
    </citation>
    <scope>NUCLEOTIDE SEQUENCE</scope>
    <source>
        <strain evidence="2">KM77-8</strain>
    </source>
</reference>
<sequence>MCRIVRPRWWTFRKRPAGPGGLLNFVARTHPPDHRVGPRVKEAVVRRVRPGTTASRGAGSRAAGEERALSSVTAGDRCQGGGEPRDLPRLWHVTLSVSGPPAPSRRCGGRWSSSPTTTRSC</sequence>
<reference evidence="2" key="1">
    <citation type="submission" date="2024-06" db="EMBL/GenBank/DDBJ databases">
        <authorList>
            <consortium name="consrtm"/>
            <person name="Uemura M."/>
            <person name="Terahara T."/>
        </authorList>
    </citation>
    <scope>NUCLEOTIDE SEQUENCE</scope>
    <source>
        <strain evidence="2">KM77-8</strain>
    </source>
</reference>
<feature type="compositionally biased region" description="Polar residues" evidence="1">
    <location>
        <begin position="111"/>
        <end position="121"/>
    </location>
</feature>
<dbReference type="EMBL" id="AP035768">
    <property type="protein sequence ID" value="BFO21477.1"/>
    <property type="molecule type" value="Genomic_DNA"/>
</dbReference>